<dbReference type="HOGENOM" id="CLU_1495812_0_0_1"/>
<evidence type="ECO:0000313" key="2">
    <source>
        <dbReference type="EMBL" id="EFE29636.1"/>
    </source>
</evidence>
<dbReference type="RefSeq" id="XP_003010276.1">
    <property type="nucleotide sequence ID" value="XM_003010230.1"/>
</dbReference>
<organism evidence="2 3">
    <name type="scientific">Arthroderma benhamiae (strain ATCC MYA-4681 / CBS 112371)</name>
    <name type="common">Trichophyton mentagrophytes</name>
    <dbReference type="NCBI Taxonomy" id="663331"/>
    <lineage>
        <taxon>Eukaryota</taxon>
        <taxon>Fungi</taxon>
        <taxon>Dikarya</taxon>
        <taxon>Ascomycota</taxon>
        <taxon>Pezizomycotina</taxon>
        <taxon>Eurotiomycetes</taxon>
        <taxon>Eurotiomycetidae</taxon>
        <taxon>Onygenales</taxon>
        <taxon>Arthrodermataceae</taxon>
        <taxon>Trichophyton</taxon>
    </lineage>
</organism>
<gene>
    <name evidence="2" type="ORF">ARB_03531</name>
</gene>
<feature type="compositionally biased region" description="Acidic residues" evidence="1">
    <location>
        <begin position="72"/>
        <end position="81"/>
    </location>
</feature>
<dbReference type="AlphaFoldDB" id="D4B4Z1"/>
<evidence type="ECO:0000313" key="3">
    <source>
        <dbReference type="Proteomes" id="UP000008866"/>
    </source>
</evidence>
<sequence>MEWKEQFSGGERPSGRHQRATGKDEEGREGLRAKQAGWPEQQPEKQPEMTADRRENMTQVDSPGDGGAAAANDDDDDDADDVTNRTGKDGREDTNGQQARKGERERERGREEESKAKGSRPTWPAVAADQDNDSIVSWMEESGGEDALGGTAAAKQPASCTVVLRTTMDGGRGTDKRRRS</sequence>
<comment type="caution">
    <text evidence="2">The sequence shown here is derived from an EMBL/GenBank/DDBJ whole genome shotgun (WGS) entry which is preliminary data.</text>
</comment>
<feature type="compositionally biased region" description="Basic and acidic residues" evidence="1">
    <location>
        <begin position="82"/>
        <end position="116"/>
    </location>
</feature>
<feature type="region of interest" description="Disordered" evidence="1">
    <location>
        <begin position="1"/>
        <end position="132"/>
    </location>
</feature>
<dbReference type="GeneID" id="9525544"/>
<dbReference type="EMBL" id="ABSU01000035">
    <property type="protein sequence ID" value="EFE29636.1"/>
    <property type="molecule type" value="Genomic_DNA"/>
</dbReference>
<evidence type="ECO:0000256" key="1">
    <source>
        <dbReference type="SAM" id="MobiDB-lite"/>
    </source>
</evidence>
<keyword evidence="3" id="KW-1185">Reference proteome</keyword>
<protein>
    <submittedName>
        <fullName evidence="2">Uncharacterized protein</fullName>
    </submittedName>
</protein>
<dbReference type="Proteomes" id="UP000008866">
    <property type="component" value="Unassembled WGS sequence"/>
</dbReference>
<accession>D4B4Z1</accession>
<reference evidence="3" key="1">
    <citation type="journal article" date="2011" name="Genome Biol.">
        <title>Comparative and functional genomics provide insights into the pathogenicity of dermatophytic fungi.</title>
        <authorList>
            <person name="Burmester A."/>
            <person name="Shelest E."/>
            <person name="Gloeckner G."/>
            <person name="Heddergott C."/>
            <person name="Schindler S."/>
            <person name="Staib P."/>
            <person name="Heidel A."/>
            <person name="Felder M."/>
            <person name="Petzold A."/>
            <person name="Szafranski K."/>
            <person name="Feuermann M."/>
            <person name="Pedruzzi I."/>
            <person name="Priebe S."/>
            <person name="Groth M."/>
            <person name="Winkler R."/>
            <person name="Li W."/>
            <person name="Kniemeyer O."/>
            <person name="Schroeckh V."/>
            <person name="Hertweck C."/>
            <person name="Hube B."/>
            <person name="White T.C."/>
            <person name="Platzer M."/>
            <person name="Guthke R."/>
            <person name="Heitman J."/>
            <person name="Woestemeyer J."/>
            <person name="Zipfel P.F."/>
            <person name="Monod M."/>
            <person name="Brakhage A.A."/>
        </authorList>
    </citation>
    <scope>NUCLEOTIDE SEQUENCE [LARGE SCALE GENOMIC DNA]</scope>
    <source>
        <strain evidence="3">ATCC MYA-4681 / CBS 112371</strain>
    </source>
</reference>
<proteinExistence type="predicted"/>
<dbReference type="KEGG" id="abe:ARB_03531"/>
<name>D4B4Z1_ARTBC</name>
<feature type="compositionally biased region" description="Basic and acidic residues" evidence="1">
    <location>
        <begin position="21"/>
        <end position="32"/>
    </location>
</feature>
<feature type="compositionally biased region" description="Basic and acidic residues" evidence="1">
    <location>
        <begin position="42"/>
        <end position="56"/>
    </location>
</feature>